<evidence type="ECO:0000313" key="3">
    <source>
        <dbReference type="EMBL" id="VIP02405.1"/>
    </source>
</evidence>
<keyword evidence="2" id="KW-0812">Transmembrane</keyword>
<dbReference type="KEGG" id="tim:GMBLW1_15550"/>
<proteinExistence type="predicted"/>
<keyword evidence="2" id="KW-1133">Transmembrane helix</keyword>
<dbReference type="InParanoid" id="A0A6C2YMW0"/>
<name>A0A6C2YMW0_9BACT</name>
<accession>A0A6C2YMW0</accession>
<keyword evidence="2" id="KW-0472">Membrane</keyword>
<gene>
    <name evidence="3" type="ORF">GMBLW1_15550</name>
</gene>
<dbReference type="RefSeq" id="WP_162657583.1">
    <property type="nucleotide sequence ID" value="NZ_LR593887.1"/>
</dbReference>
<organism evidence="3">
    <name type="scientific">Tuwongella immobilis</name>
    <dbReference type="NCBI Taxonomy" id="692036"/>
    <lineage>
        <taxon>Bacteria</taxon>
        <taxon>Pseudomonadati</taxon>
        <taxon>Planctomycetota</taxon>
        <taxon>Planctomycetia</taxon>
        <taxon>Gemmatales</taxon>
        <taxon>Gemmataceae</taxon>
        <taxon>Tuwongella</taxon>
    </lineage>
</organism>
<sequence length="169" mass="19548">MIQLPRRSVTRFFVPLIDVLILLFCIFLLMPFVSQPASDDVTTDGTRQAPPPDLVTVLQQLEQAQRELIRLRNQASLSLAESIAVKVLEIDKTNGRLYHVDTDRLEVRDQRDAQRLIDAHTRKSGSKEPFFLILYPRELSGYPEQQQVEQYRRWFQHVPHGFDNPLAGP</sequence>
<keyword evidence="4" id="KW-1185">Reference proteome</keyword>
<feature type="transmembrane region" description="Helical" evidence="2">
    <location>
        <begin position="12"/>
        <end position="33"/>
    </location>
</feature>
<protein>
    <submittedName>
        <fullName evidence="3">Uncharacterized protein</fullName>
    </submittedName>
</protein>
<feature type="coiled-coil region" evidence="1">
    <location>
        <begin position="54"/>
        <end position="81"/>
    </location>
</feature>
<evidence type="ECO:0000256" key="2">
    <source>
        <dbReference type="SAM" id="Phobius"/>
    </source>
</evidence>
<reference evidence="3" key="1">
    <citation type="submission" date="2019-04" db="EMBL/GenBank/DDBJ databases">
        <authorList>
            <consortium name="Science for Life Laboratories"/>
        </authorList>
    </citation>
    <scope>NUCLEOTIDE SEQUENCE</scope>
    <source>
        <strain evidence="3">MBLW1</strain>
    </source>
</reference>
<dbReference type="AlphaFoldDB" id="A0A6C2YMW0"/>
<dbReference type="Proteomes" id="UP000464378">
    <property type="component" value="Chromosome"/>
</dbReference>
<evidence type="ECO:0000313" key="4">
    <source>
        <dbReference type="Proteomes" id="UP000464378"/>
    </source>
</evidence>
<dbReference type="EMBL" id="LR586016">
    <property type="protein sequence ID" value="VIP02405.1"/>
    <property type="molecule type" value="Genomic_DNA"/>
</dbReference>
<evidence type="ECO:0000256" key="1">
    <source>
        <dbReference type="SAM" id="Coils"/>
    </source>
</evidence>
<dbReference type="EMBL" id="LR593887">
    <property type="protein sequence ID" value="VTS01301.1"/>
    <property type="molecule type" value="Genomic_DNA"/>
</dbReference>
<keyword evidence="1" id="KW-0175">Coiled coil</keyword>